<dbReference type="AlphaFoldDB" id="A0A8H9YNB9"/>
<dbReference type="InterPro" id="IPR016032">
    <property type="entry name" value="Sig_transdc_resp-reg_C-effctor"/>
</dbReference>
<dbReference type="GO" id="GO:0006355">
    <property type="term" value="P:regulation of DNA-templated transcription"/>
    <property type="evidence" value="ECO:0007669"/>
    <property type="project" value="InterPro"/>
</dbReference>
<evidence type="ECO:0000313" key="5">
    <source>
        <dbReference type="EMBL" id="MBC3290801.1"/>
    </source>
</evidence>
<evidence type="ECO:0000256" key="2">
    <source>
        <dbReference type="ARBA" id="ARBA00023125"/>
    </source>
</evidence>
<dbReference type="PANTHER" id="PTHR44688">
    <property type="entry name" value="DNA-BINDING TRANSCRIPTIONAL ACTIVATOR DEVR_DOSR"/>
    <property type="match status" value="1"/>
</dbReference>
<reference evidence="5" key="1">
    <citation type="journal article" date="2020" name="Microorganisms">
        <title>Reliable Identification of Environmental Pseudomonas Isolates Using the rpoD Gene.</title>
        <authorList>
            <consortium name="The Broad Institute Genome Sequencing Platform"/>
            <person name="Girard L."/>
            <person name="Lood C."/>
            <person name="Rokni-Zadeh H."/>
            <person name="van Noort V."/>
            <person name="Lavigne R."/>
            <person name="De Mot R."/>
        </authorList>
    </citation>
    <scope>NUCLEOTIDE SEQUENCE [LARGE SCALE GENOMIC DNA]</scope>
    <source>
        <strain evidence="5">SWRI145</strain>
    </source>
</reference>
<accession>A0A8H9YNB9</accession>
<dbReference type="GO" id="GO:0003677">
    <property type="term" value="F:DNA binding"/>
    <property type="evidence" value="ECO:0007669"/>
    <property type="project" value="UniProtKB-KW"/>
</dbReference>
<dbReference type="SMART" id="SM00421">
    <property type="entry name" value="HTH_LUXR"/>
    <property type="match status" value="1"/>
</dbReference>
<dbReference type="Pfam" id="PF00196">
    <property type="entry name" value="GerE"/>
    <property type="match status" value="1"/>
</dbReference>
<dbReference type="CDD" id="cd06170">
    <property type="entry name" value="LuxR_C_like"/>
    <property type="match status" value="1"/>
</dbReference>
<dbReference type="InterPro" id="IPR000792">
    <property type="entry name" value="Tscrpt_reg_LuxR_C"/>
</dbReference>
<evidence type="ECO:0000256" key="1">
    <source>
        <dbReference type="ARBA" id="ARBA00023015"/>
    </source>
</evidence>
<organism evidence="5">
    <name type="scientific">Pseudomonas tritici</name>
    <dbReference type="NCBI Taxonomy" id="2745518"/>
    <lineage>
        <taxon>Bacteria</taxon>
        <taxon>Pseudomonadati</taxon>
        <taxon>Pseudomonadota</taxon>
        <taxon>Gammaproteobacteria</taxon>
        <taxon>Pseudomonadales</taxon>
        <taxon>Pseudomonadaceae</taxon>
        <taxon>Pseudomonas</taxon>
    </lineage>
</organism>
<dbReference type="PANTHER" id="PTHR44688:SF16">
    <property type="entry name" value="DNA-BINDING TRANSCRIPTIONAL ACTIVATOR DEVR_DOSR"/>
    <property type="match status" value="1"/>
</dbReference>
<keyword evidence="2" id="KW-0238">DNA-binding</keyword>
<keyword evidence="3" id="KW-0804">Transcription</keyword>
<dbReference type="InterPro" id="IPR036388">
    <property type="entry name" value="WH-like_DNA-bd_sf"/>
</dbReference>
<dbReference type="SUPFAM" id="SSF46894">
    <property type="entry name" value="C-terminal effector domain of the bipartite response regulators"/>
    <property type="match status" value="1"/>
</dbReference>
<dbReference type="Gene3D" id="1.10.10.10">
    <property type="entry name" value="Winged helix-like DNA-binding domain superfamily/Winged helix DNA-binding domain"/>
    <property type="match status" value="1"/>
</dbReference>
<name>A0A8H9YNB9_9PSED</name>
<proteinExistence type="predicted"/>
<sequence length="204" mass="22864">MFTCQIRYVARNDIYLSGIRAGLESLVGANPGWHCQLSPLSPLAEGEEHLIIVDATGCENSNTLSSESVSVLNSKHTLVMVRAIQRWLIKKLIQQYSCSILCVDELNFQMRDIIQQTMENRRYLSPLIIRQHHAASLAKPVVFTPAESTVLEYLRKGCSGSEISKLLFRSEKTISSHKRNIMGKLGVRDDFELNSKINTSVAVS</sequence>
<comment type="caution">
    <text evidence="5">The sequence shown here is derived from an EMBL/GenBank/DDBJ whole genome shotgun (WGS) entry which is preliminary data.</text>
</comment>
<feature type="domain" description="HTH luxR-type" evidence="4">
    <location>
        <begin position="136"/>
        <end position="201"/>
    </location>
</feature>
<gene>
    <name evidence="5" type="ORF">HU722_04625</name>
</gene>
<dbReference type="PRINTS" id="PR00038">
    <property type="entry name" value="HTHLUXR"/>
</dbReference>
<evidence type="ECO:0000259" key="4">
    <source>
        <dbReference type="PROSITE" id="PS50043"/>
    </source>
</evidence>
<evidence type="ECO:0000256" key="3">
    <source>
        <dbReference type="ARBA" id="ARBA00023163"/>
    </source>
</evidence>
<keyword evidence="1" id="KW-0805">Transcription regulation</keyword>
<protein>
    <submittedName>
        <fullName evidence="5">Response regulator transcription factor</fullName>
    </submittedName>
</protein>
<dbReference type="EMBL" id="JABWQF010000002">
    <property type="protein sequence ID" value="MBC3290801.1"/>
    <property type="molecule type" value="Genomic_DNA"/>
</dbReference>
<dbReference type="PROSITE" id="PS50043">
    <property type="entry name" value="HTH_LUXR_2"/>
    <property type="match status" value="1"/>
</dbReference>